<name>A0A0F7SN75_PHARH</name>
<sequence length="680" mass="75047">MPSPPNSAKRAATSPSPIDREERRKDKKRKKQEAKLQMLVPSFQFVVNGFSHGRKIGIAHLRDLALHIVSDAPKPTWIQVENKPSIASLTVLFIPGISPQLLGAPVQAVTQNMPFAIPPAHGTHKSGVLTNLPVVQRLFSHACPVRSPGDRTKLHSALAAFLQSPLSLKDKEKKEKDKEALLRAATSLPPTLPSHYLLTRQEMKDHSYPIPHLISSPLSGPIALPNMNPDDAGEILNRSRPLPVDSGLAVGSDGQRVIYKEYYPDKEGRNADEDGWVETGFGGTPSELEDLKKQDKIPVLALDCEMCMTLEGPQLARISIVEFESRNKIYDELVKPSKPVTDYLTQFSGITKEALDTATLTLPDIQAHLLHLLERPTILLGHSLESDLKAIKLRHPWCIDTAVIFKHPRGPPLKTSLRWLAKTFLGKDIQRSTGGHDSEEDARTCLELLHLKLKFGPAFGDPAAEMEPIFQKIQRTTKASGEPKLTALCDRGNPARYLTQETKVTTLKDCASDDEVVEELSKVVGSHWFSFGRLTSLSEGLGWARKSQASVASTPSLITTDTDAINAEADIATTSHINSSPDVTSILTSLNAQIEKVHSSLSSRGGLIIFTGHSDPRKMLELIAKRTKFENLLKVHEAGPDKRATLKLSKEDRWMEEDERQLEVETALAREGLAFFCVKN</sequence>
<keyword evidence="5 9" id="KW-0269">Exonuclease</keyword>
<dbReference type="InterPro" id="IPR034922">
    <property type="entry name" value="REX1-like_exo"/>
</dbReference>
<comment type="subcellular location">
    <subcellularLocation>
        <location evidence="1">Nucleus</location>
    </subcellularLocation>
</comment>
<dbReference type="CDD" id="cd06145">
    <property type="entry name" value="REX1_like"/>
    <property type="match status" value="1"/>
</dbReference>
<evidence type="ECO:0000256" key="3">
    <source>
        <dbReference type="ARBA" id="ARBA00022722"/>
    </source>
</evidence>
<dbReference type="Gene3D" id="3.30.420.10">
    <property type="entry name" value="Ribonuclease H-like superfamily/Ribonuclease H"/>
    <property type="match status" value="1"/>
</dbReference>
<dbReference type="FunFam" id="3.30.420.10:FF:000019">
    <property type="entry name" value="RNA exonuclease NEF-sp"/>
    <property type="match status" value="1"/>
</dbReference>
<evidence type="ECO:0000256" key="7">
    <source>
        <dbReference type="SAM" id="MobiDB-lite"/>
    </source>
</evidence>
<keyword evidence="4" id="KW-0378">Hydrolase</keyword>
<dbReference type="AlphaFoldDB" id="A0A0F7SN75"/>
<dbReference type="SUPFAM" id="SSF53098">
    <property type="entry name" value="Ribonuclease H-like"/>
    <property type="match status" value="1"/>
</dbReference>
<feature type="region of interest" description="Disordered" evidence="7">
    <location>
        <begin position="1"/>
        <end position="33"/>
    </location>
</feature>
<proteinExistence type="inferred from homology"/>
<evidence type="ECO:0000256" key="6">
    <source>
        <dbReference type="ARBA" id="ARBA00023242"/>
    </source>
</evidence>
<dbReference type="EMBL" id="LN483124">
    <property type="protein sequence ID" value="CED82050.1"/>
    <property type="molecule type" value="Genomic_DNA"/>
</dbReference>
<dbReference type="GO" id="GO:0005634">
    <property type="term" value="C:nucleus"/>
    <property type="evidence" value="ECO:0007669"/>
    <property type="project" value="UniProtKB-SubCell"/>
</dbReference>
<evidence type="ECO:0000256" key="1">
    <source>
        <dbReference type="ARBA" id="ARBA00004123"/>
    </source>
</evidence>
<reference evidence="9" key="1">
    <citation type="submission" date="2014-08" db="EMBL/GenBank/DDBJ databases">
        <authorList>
            <person name="Sharma Rahul"/>
            <person name="Thines Marco"/>
        </authorList>
    </citation>
    <scope>NUCLEOTIDE SEQUENCE</scope>
</reference>
<dbReference type="InterPro" id="IPR036397">
    <property type="entry name" value="RNaseH_sf"/>
</dbReference>
<dbReference type="GO" id="GO:0003676">
    <property type="term" value="F:nucleic acid binding"/>
    <property type="evidence" value="ECO:0007669"/>
    <property type="project" value="InterPro"/>
</dbReference>
<dbReference type="SMART" id="SM00479">
    <property type="entry name" value="EXOIII"/>
    <property type="match status" value="1"/>
</dbReference>
<comment type="similarity">
    <text evidence="2">Belongs to the REXO1/REXO3 family.</text>
</comment>
<accession>A0A0F7SN75</accession>
<evidence type="ECO:0000259" key="8">
    <source>
        <dbReference type="SMART" id="SM00479"/>
    </source>
</evidence>
<protein>
    <submittedName>
        <fullName evidence="9">3'-5' exonuclease</fullName>
    </submittedName>
</protein>
<feature type="domain" description="Exonuclease" evidence="8">
    <location>
        <begin position="298"/>
        <end position="458"/>
    </location>
</feature>
<evidence type="ECO:0000256" key="2">
    <source>
        <dbReference type="ARBA" id="ARBA00006357"/>
    </source>
</evidence>
<dbReference type="PANTHER" id="PTHR12801:SF115">
    <property type="entry name" value="FI18136P1-RELATED"/>
    <property type="match status" value="1"/>
</dbReference>
<dbReference type="Pfam" id="PF00929">
    <property type="entry name" value="RNase_T"/>
    <property type="match status" value="1"/>
</dbReference>
<dbReference type="InterPro" id="IPR013520">
    <property type="entry name" value="Ribonucl_H"/>
</dbReference>
<evidence type="ECO:0000256" key="4">
    <source>
        <dbReference type="ARBA" id="ARBA00022801"/>
    </source>
</evidence>
<keyword evidence="3" id="KW-0540">Nuclease</keyword>
<evidence type="ECO:0000256" key="5">
    <source>
        <dbReference type="ARBA" id="ARBA00022839"/>
    </source>
</evidence>
<organism evidence="9">
    <name type="scientific">Phaffia rhodozyma</name>
    <name type="common">Yeast</name>
    <name type="synonym">Xanthophyllomyces dendrorhous</name>
    <dbReference type="NCBI Taxonomy" id="264483"/>
    <lineage>
        <taxon>Eukaryota</taxon>
        <taxon>Fungi</taxon>
        <taxon>Dikarya</taxon>
        <taxon>Basidiomycota</taxon>
        <taxon>Agaricomycotina</taxon>
        <taxon>Tremellomycetes</taxon>
        <taxon>Cystofilobasidiales</taxon>
        <taxon>Mrakiaceae</taxon>
        <taxon>Phaffia</taxon>
    </lineage>
</organism>
<evidence type="ECO:0000313" key="9">
    <source>
        <dbReference type="EMBL" id="CED82050.1"/>
    </source>
</evidence>
<dbReference type="InterPro" id="IPR047021">
    <property type="entry name" value="REXO1/3/4-like"/>
</dbReference>
<dbReference type="PANTHER" id="PTHR12801">
    <property type="entry name" value="RNA EXONUCLEASE REXO1 / RECO3 FAMILY MEMBER-RELATED"/>
    <property type="match status" value="1"/>
</dbReference>
<dbReference type="GO" id="GO:0004527">
    <property type="term" value="F:exonuclease activity"/>
    <property type="evidence" value="ECO:0007669"/>
    <property type="project" value="UniProtKB-KW"/>
</dbReference>
<keyword evidence="6" id="KW-0539">Nucleus</keyword>
<dbReference type="InterPro" id="IPR012337">
    <property type="entry name" value="RNaseH-like_sf"/>
</dbReference>